<dbReference type="GO" id="GO:0000155">
    <property type="term" value="F:phosphorelay sensor kinase activity"/>
    <property type="evidence" value="ECO:0007669"/>
    <property type="project" value="InterPro"/>
</dbReference>
<dbReference type="EMBL" id="CP086136">
    <property type="protein sequence ID" value="UEM08407.1"/>
    <property type="molecule type" value="Genomic_DNA"/>
</dbReference>
<dbReference type="InterPro" id="IPR025751">
    <property type="entry name" value="RsbRD_N_dom"/>
</dbReference>
<dbReference type="CDD" id="cd00082">
    <property type="entry name" value="HisKA"/>
    <property type="match status" value="1"/>
</dbReference>
<dbReference type="SUPFAM" id="SSF55874">
    <property type="entry name" value="ATPase domain of HSP90 chaperone/DNA topoisomerase II/histidine kinase"/>
    <property type="match status" value="1"/>
</dbReference>
<dbReference type="Proteomes" id="UP000664702">
    <property type="component" value="Chromosome"/>
</dbReference>
<dbReference type="KEGG" id="bban:J4G43_026810"/>
<protein>
    <recommendedName>
        <fullName evidence="2">histidine kinase</fullName>
        <ecNumber evidence="2">2.7.13.3</ecNumber>
    </recommendedName>
</protein>
<dbReference type="InterPro" id="IPR003661">
    <property type="entry name" value="HisK_dim/P_dom"/>
</dbReference>
<dbReference type="Gene3D" id="1.10.287.130">
    <property type="match status" value="1"/>
</dbReference>
<dbReference type="InterPro" id="IPR036890">
    <property type="entry name" value="HATPase_C_sf"/>
</dbReference>
<evidence type="ECO:0000256" key="4">
    <source>
        <dbReference type="ARBA" id="ARBA00022679"/>
    </source>
</evidence>
<evidence type="ECO:0000313" key="9">
    <source>
        <dbReference type="Proteomes" id="UP000664702"/>
    </source>
</evidence>
<dbReference type="SMART" id="SM00388">
    <property type="entry name" value="HisKA"/>
    <property type="match status" value="1"/>
</dbReference>
<dbReference type="SUPFAM" id="SSF47384">
    <property type="entry name" value="Homodimeric domain of signal transducing histidine kinase"/>
    <property type="match status" value="1"/>
</dbReference>
<dbReference type="PROSITE" id="PS50109">
    <property type="entry name" value="HIS_KIN"/>
    <property type="match status" value="1"/>
</dbReference>
<dbReference type="Pfam" id="PF02518">
    <property type="entry name" value="HATPase_c"/>
    <property type="match status" value="1"/>
</dbReference>
<dbReference type="InterPro" id="IPR005467">
    <property type="entry name" value="His_kinase_dom"/>
</dbReference>
<sequence length="427" mass="46596">MTSSACAAANSVSELTRSMAGFHLNKKTTAEYSTCAKGPAVTNPSETRGHERRLADFIRQNHAAIVKEWIDFARTISPASDKMTKLALQDHVVDILGFIADDLESAQTARERFDKSRGVGPPENPFSESAAEVHAALRLADGFDIDQMVSEYRALRASVVKQWVAHHQGLAATDVEDLTRFNEAIDQAVTESVAHYTKTINDSRNLFLGVLGHDLRNPIGAVSMGAQWMERSGITNPKQAKVVSEIRTAARRATQILNDLLDLTRSSFGTEIPVVKTKIDMVALCQEIADELRAIHTDRDFEVTHDGDPTCSCDAARLGQVLSNLMGNAIQYGDREQPITVRIAGNAPDTVTIAVHNMGSPIPPDTQKLVFQSWMRGQDVSDESEHSTHLGLGLYIAKLIVEAHGGEISVASNEQTGTTFSLRLPRS</sequence>
<keyword evidence="6" id="KW-0902">Two-component regulatory system</keyword>
<evidence type="ECO:0000256" key="6">
    <source>
        <dbReference type="ARBA" id="ARBA00023012"/>
    </source>
</evidence>
<keyword evidence="5 8" id="KW-0418">Kinase</keyword>
<accession>A0A9X9XL63</accession>
<feature type="domain" description="Histidine kinase" evidence="7">
    <location>
        <begin position="210"/>
        <end position="427"/>
    </location>
</feature>
<keyword evidence="3" id="KW-0597">Phosphoprotein</keyword>
<dbReference type="InterPro" id="IPR050736">
    <property type="entry name" value="Sensor_HK_Regulatory"/>
</dbReference>
<dbReference type="RefSeq" id="WP_225005113.1">
    <property type="nucleotide sequence ID" value="NZ_CP086136.1"/>
</dbReference>
<dbReference type="Pfam" id="PF14361">
    <property type="entry name" value="RsbRD_N"/>
    <property type="match status" value="1"/>
</dbReference>
<evidence type="ECO:0000256" key="1">
    <source>
        <dbReference type="ARBA" id="ARBA00000085"/>
    </source>
</evidence>
<evidence type="ECO:0000256" key="2">
    <source>
        <dbReference type="ARBA" id="ARBA00012438"/>
    </source>
</evidence>
<dbReference type="PRINTS" id="PR00344">
    <property type="entry name" value="BCTRLSENSOR"/>
</dbReference>
<gene>
    <name evidence="8" type="ORF">J4G43_026810</name>
</gene>
<reference evidence="8 9" key="1">
    <citation type="journal article" date="2022" name="Int. J. Syst. Evol. Microbiol.">
        <title>Strains of Bradyrhizobium barranii sp. nov. associated with legumes native to Canada are symbionts of soybeans and belong to different subspecies (subsp. barranii subsp. nov. and subsp. apii subsp. nov.) and symbiovars (sv. glycinearum and sv. septentrionale).</title>
        <authorList>
            <person name="Bromfield E.S.P."/>
            <person name="Cloutier S."/>
            <person name="Wasai-Hara S."/>
            <person name="Minamisawa K."/>
        </authorList>
    </citation>
    <scope>NUCLEOTIDE SEQUENCE [LARGE SCALE GENOMIC DNA]</scope>
    <source>
        <strain evidence="8 9">144S4</strain>
    </source>
</reference>
<evidence type="ECO:0000313" key="8">
    <source>
        <dbReference type="EMBL" id="UEM08407.1"/>
    </source>
</evidence>
<organism evidence="8 9">
    <name type="scientific">Bradyrhizobium barranii subsp. barranii</name>
    <dbReference type="NCBI Taxonomy" id="2823807"/>
    <lineage>
        <taxon>Bacteria</taxon>
        <taxon>Pseudomonadati</taxon>
        <taxon>Pseudomonadota</taxon>
        <taxon>Alphaproteobacteria</taxon>
        <taxon>Hyphomicrobiales</taxon>
        <taxon>Nitrobacteraceae</taxon>
        <taxon>Bradyrhizobium</taxon>
        <taxon>Bradyrhizobium barranii</taxon>
    </lineage>
</organism>
<dbReference type="SMART" id="SM00387">
    <property type="entry name" value="HATPase_c"/>
    <property type="match status" value="1"/>
</dbReference>
<evidence type="ECO:0000256" key="3">
    <source>
        <dbReference type="ARBA" id="ARBA00022553"/>
    </source>
</evidence>
<dbReference type="CDD" id="cd00075">
    <property type="entry name" value="HATPase"/>
    <property type="match status" value="1"/>
</dbReference>
<name>A0A9X9XL63_9BRAD</name>
<dbReference type="PANTHER" id="PTHR43711">
    <property type="entry name" value="TWO-COMPONENT HISTIDINE KINASE"/>
    <property type="match status" value="1"/>
</dbReference>
<dbReference type="InterPro" id="IPR004358">
    <property type="entry name" value="Sig_transdc_His_kin-like_C"/>
</dbReference>
<dbReference type="PANTHER" id="PTHR43711:SF1">
    <property type="entry name" value="HISTIDINE KINASE 1"/>
    <property type="match status" value="1"/>
</dbReference>
<dbReference type="InterPro" id="IPR003594">
    <property type="entry name" value="HATPase_dom"/>
</dbReference>
<dbReference type="AlphaFoldDB" id="A0A9X9XL63"/>
<dbReference type="InterPro" id="IPR036097">
    <property type="entry name" value="HisK_dim/P_sf"/>
</dbReference>
<keyword evidence="4" id="KW-0808">Transferase</keyword>
<dbReference type="Gene3D" id="3.30.565.10">
    <property type="entry name" value="Histidine kinase-like ATPase, C-terminal domain"/>
    <property type="match status" value="1"/>
</dbReference>
<dbReference type="Pfam" id="PF00512">
    <property type="entry name" value="HisKA"/>
    <property type="match status" value="1"/>
</dbReference>
<comment type="catalytic activity">
    <reaction evidence="1">
        <text>ATP + protein L-histidine = ADP + protein N-phospho-L-histidine.</text>
        <dbReference type="EC" id="2.7.13.3"/>
    </reaction>
</comment>
<evidence type="ECO:0000259" key="7">
    <source>
        <dbReference type="PROSITE" id="PS50109"/>
    </source>
</evidence>
<dbReference type="EC" id="2.7.13.3" evidence="2"/>
<evidence type="ECO:0000256" key="5">
    <source>
        <dbReference type="ARBA" id="ARBA00022777"/>
    </source>
</evidence>
<proteinExistence type="predicted"/>